<keyword evidence="8" id="KW-0407">Ion channel</keyword>
<name>A0A851LMC4_CORCR</name>
<evidence type="ECO:0000256" key="9">
    <source>
        <dbReference type="SAM" id="MobiDB-lite"/>
    </source>
</evidence>
<dbReference type="EMBL" id="WBMX01003103">
    <property type="protein sequence ID" value="NXC18136.1"/>
    <property type="molecule type" value="Genomic_DNA"/>
</dbReference>
<comment type="caution">
    <text evidence="11">The sequence shown here is derived from an EMBL/GenBank/DDBJ whole genome shotgun (WGS) entry which is preliminary data.</text>
</comment>
<sequence>MDKLQGVLNFCIRHQIVLGYSLVSLLTAVTEQIFSHVVFQCPCNSGNMLYGSVFLIVPAFIFFLFGYMVNIRMWHLLTGRASCPPKNGCSSSLWGTCACNCLELLQVTVRASVAPLTWIAAALLKASFYECAASGTGLIKRLVCNDDKECQKLLVRIPCDEKLSKNVSSEFFSLRAQSQIIGWFLITIIMIVAVISTCVSRCCSPVSYLQRTFWKIYSEKEQELFEIKAKEHATTLAERNINFFFENRNDGVPESFQTPSNEDWWKISCLYTLNSQEQYYSMLHKYVNTNRGNSVEFRKGDQNPPVSQSVAEASTRESEF</sequence>
<evidence type="ECO:0000313" key="11">
    <source>
        <dbReference type="EMBL" id="NXC18136.1"/>
    </source>
</evidence>
<keyword evidence="7 10" id="KW-0472">Membrane</keyword>
<evidence type="ECO:0000313" key="12">
    <source>
        <dbReference type="Proteomes" id="UP000621168"/>
    </source>
</evidence>
<gene>
    <name evidence="11" type="primary">Calhm6</name>
    <name evidence="11" type="ORF">CORCRI_R04403</name>
</gene>
<dbReference type="PANTHER" id="PTHR32261">
    <property type="entry name" value="CALCIUM HOMEOSTASIS MODULATOR PROTEIN"/>
    <property type="match status" value="1"/>
</dbReference>
<dbReference type="GO" id="GO:1904669">
    <property type="term" value="P:ATP export"/>
    <property type="evidence" value="ECO:0007669"/>
    <property type="project" value="UniProtKB-ARBA"/>
</dbReference>
<feature type="transmembrane region" description="Helical" evidence="10">
    <location>
        <begin position="7"/>
        <end position="29"/>
    </location>
</feature>
<keyword evidence="4 10" id="KW-0812">Transmembrane</keyword>
<comment type="similarity">
    <text evidence="2">Belongs to the CALHM family.</text>
</comment>
<dbReference type="Pfam" id="PF14798">
    <property type="entry name" value="Ca_hom_mod"/>
    <property type="match status" value="1"/>
</dbReference>
<evidence type="ECO:0000256" key="7">
    <source>
        <dbReference type="ARBA" id="ARBA00023136"/>
    </source>
</evidence>
<feature type="transmembrane region" description="Helical" evidence="10">
    <location>
        <begin position="49"/>
        <end position="70"/>
    </location>
</feature>
<dbReference type="GO" id="GO:0005261">
    <property type="term" value="F:monoatomic cation channel activity"/>
    <property type="evidence" value="ECO:0007669"/>
    <property type="project" value="TreeGrafter"/>
</dbReference>
<keyword evidence="12" id="KW-1185">Reference proteome</keyword>
<keyword evidence="6" id="KW-0406">Ion transport</keyword>
<evidence type="ECO:0000256" key="6">
    <source>
        <dbReference type="ARBA" id="ARBA00023065"/>
    </source>
</evidence>
<dbReference type="InterPro" id="IPR029569">
    <property type="entry name" value="CALHM"/>
</dbReference>
<evidence type="ECO:0000256" key="2">
    <source>
        <dbReference type="ARBA" id="ARBA00008497"/>
    </source>
</evidence>
<comment type="subcellular location">
    <subcellularLocation>
        <location evidence="1">Membrane</location>
        <topology evidence="1">Multi-pass membrane protein</topology>
    </subcellularLocation>
</comment>
<keyword evidence="3" id="KW-0813">Transport</keyword>
<feature type="non-terminal residue" evidence="11">
    <location>
        <position position="320"/>
    </location>
</feature>
<feature type="transmembrane region" description="Helical" evidence="10">
    <location>
        <begin position="180"/>
        <end position="197"/>
    </location>
</feature>
<evidence type="ECO:0000256" key="5">
    <source>
        <dbReference type="ARBA" id="ARBA00022989"/>
    </source>
</evidence>
<protein>
    <submittedName>
        <fullName evidence="11">CAHM6 protein</fullName>
    </submittedName>
</protein>
<evidence type="ECO:0000256" key="1">
    <source>
        <dbReference type="ARBA" id="ARBA00004141"/>
    </source>
</evidence>
<organism evidence="11 12">
    <name type="scientific">Corythaeola cristata</name>
    <name type="common">Great blue turaco</name>
    <dbReference type="NCBI Taxonomy" id="103954"/>
    <lineage>
        <taxon>Eukaryota</taxon>
        <taxon>Metazoa</taxon>
        <taxon>Chordata</taxon>
        <taxon>Craniata</taxon>
        <taxon>Vertebrata</taxon>
        <taxon>Euteleostomi</taxon>
        <taxon>Archelosauria</taxon>
        <taxon>Archosauria</taxon>
        <taxon>Dinosauria</taxon>
        <taxon>Saurischia</taxon>
        <taxon>Theropoda</taxon>
        <taxon>Coelurosauria</taxon>
        <taxon>Aves</taxon>
        <taxon>Neognathae</taxon>
        <taxon>Neoaves</taxon>
        <taxon>Otidimorphae</taxon>
        <taxon>Musophagiformes</taxon>
        <taxon>Musophagidae</taxon>
        <taxon>Corythaeola</taxon>
    </lineage>
</organism>
<dbReference type="GO" id="GO:0005886">
    <property type="term" value="C:plasma membrane"/>
    <property type="evidence" value="ECO:0007669"/>
    <property type="project" value="TreeGrafter"/>
</dbReference>
<evidence type="ECO:0000256" key="3">
    <source>
        <dbReference type="ARBA" id="ARBA00022448"/>
    </source>
</evidence>
<feature type="non-terminal residue" evidence="11">
    <location>
        <position position="1"/>
    </location>
</feature>
<dbReference type="AlphaFoldDB" id="A0A851LMC4"/>
<evidence type="ECO:0000256" key="8">
    <source>
        <dbReference type="ARBA" id="ARBA00023303"/>
    </source>
</evidence>
<proteinExistence type="inferred from homology"/>
<feature type="region of interest" description="Disordered" evidence="9">
    <location>
        <begin position="294"/>
        <end position="320"/>
    </location>
</feature>
<dbReference type="PANTHER" id="PTHR32261:SF4">
    <property type="entry name" value="CALCIUM HOMEOSTASIS MODULATOR PROTEIN 6"/>
    <property type="match status" value="1"/>
</dbReference>
<dbReference type="Proteomes" id="UP000621168">
    <property type="component" value="Unassembled WGS sequence"/>
</dbReference>
<evidence type="ECO:0000256" key="4">
    <source>
        <dbReference type="ARBA" id="ARBA00022692"/>
    </source>
</evidence>
<dbReference type="OrthoDB" id="5962981at2759"/>
<keyword evidence="5 10" id="KW-1133">Transmembrane helix</keyword>
<reference evidence="11" key="1">
    <citation type="submission" date="2019-09" db="EMBL/GenBank/DDBJ databases">
        <title>Bird 10,000 Genomes (B10K) Project - Family phase.</title>
        <authorList>
            <person name="Zhang G."/>
        </authorList>
    </citation>
    <scope>NUCLEOTIDE SEQUENCE</scope>
    <source>
        <strain evidence="11">B10K-CU-031-40</strain>
    </source>
</reference>
<accession>A0A851LMC4</accession>
<evidence type="ECO:0000256" key="10">
    <source>
        <dbReference type="SAM" id="Phobius"/>
    </source>
</evidence>